<dbReference type="EMBL" id="SHKW01000001">
    <property type="protein sequence ID" value="RZU41636.1"/>
    <property type="molecule type" value="Genomic_DNA"/>
</dbReference>
<dbReference type="OrthoDB" id="193997at2"/>
<comment type="caution">
    <text evidence="1">The sequence shown here is derived from an EMBL/GenBank/DDBJ whole genome shotgun (WGS) entry which is preliminary data.</text>
</comment>
<reference evidence="1 2" key="1">
    <citation type="submission" date="2019-02" db="EMBL/GenBank/DDBJ databases">
        <title>Genomic Encyclopedia of Archaeal and Bacterial Type Strains, Phase II (KMG-II): from individual species to whole genera.</title>
        <authorList>
            <person name="Goeker M."/>
        </authorList>
    </citation>
    <scope>NUCLEOTIDE SEQUENCE [LARGE SCALE GENOMIC DNA]</scope>
    <source>
        <strain evidence="1 2">DSM 18101</strain>
    </source>
</reference>
<evidence type="ECO:0000313" key="2">
    <source>
        <dbReference type="Proteomes" id="UP000292958"/>
    </source>
</evidence>
<evidence type="ECO:0008006" key="3">
    <source>
        <dbReference type="Google" id="ProtNLM"/>
    </source>
</evidence>
<dbReference type="Gene3D" id="3.40.50.300">
    <property type="entry name" value="P-loop containing nucleotide triphosphate hydrolases"/>
    <property type="match status" value="1"/>
</dbReference>
<dbReference type="RefSeq" id="WP_130419522.1">
    <property type="nucleotide sequence ID" value="NZ_SHKW01000001.1"/>
</dbReference>
<protein>
    <recommendedName>
        <fullName evidence="3">Shikimate kinase</fullName>
    </recommendedName>
</protein>
<sequence>MKLIFLHGPAASGKLTVGKALHELTGFRLFHNHLVVDALLSVFPFGTPSFVRLREQIWLSVFEAAAKDDVSTIFTFAPESTVNPGFIEAAVAAVQRGAGEICFVELTCPVDVLEQRMENPSRAQFLKLRSVEVFRELRQKGGDRFPELPSSGLSIDTSTVEPADAARRICEYFQLRILSATPVIQNPGT</sequence>
<dbReference type="AlphaFoldDB" id="A0A4V2G4N4"/>
<name>A0A4V2G4N4_9BACT</name>
<keyword evidence="2" id="KW-1185">Reference proteome</keyword>
<organism evidence="1 2">
    <name type="scientific">Edaphobacter modestus</name>
    <dbReference type="NCBI Taxonomy" id="388466"/>
    <lineage>
        <taxon>Bacteria</taxon>
        <taxon>Pseudomonadati</taxon>
        <taxon>Acidobacteriota</taxon>
        <taxon>Terriglobia</taxon>
        <taxon>Terriglobales</taxon>
        <taxon>Acidobacteriaceae</taxon>
        <taxon>Edaphobacter</taxon>
    </lineage>
</organism>
<gene>
    <name evidence="1" type="ORF">BDD14_3162</name>
</gene>
<accession>A0A4V2G4N4</accession>
<dbReference type="Proteomes" id="UP000292958">
    <property type="component" value="Unassembled WGS sequence"/>
</dbReference>
<evidence type="ECO:0000313" key="1">
    <source>
        <dbReference type="EMBL" id="RZU41636.1"/>
    </source>
</evidence>
<proteinExistence type="predicted"/>
<dbReference type="SUPFAM" id="SSF52540">
    <property type="entry name" value="P-loop containing nucleoside triphosphate hydrolases"/>
    <property type="match status" value="1"/>
</dbReference>
<dbReference type="InterPro" id="IPR027417">
    <property type="entry name" value="P-loop_NTPase"/>
</dbReference>